<organism evidence="4 5">
    <name type="scientific">Apodospora peruviana</name>
    <dbReference type="NCBI Taxonomy" id="516989"/>
    <lineage>
        <taxon>Eukaryota</taxon>
        <taxon>Fungi</taxon>
        <taxon>Dikarya</taxon>
        <taxon>Ascomycota</taxon>
        <taxon>Pezizomycotina</taxon>
        <taxon>Sordariomycetes</taxon>
        <taxon>Sordariomycetidae</taxon>
        <taxon>Sordariales</taxon>
        <taxon>Lasiosphaeriaceae</taxon>
        <taxon>Apodospora</taxon>
    </lineage>
</organism>
<feature type="region of interest" description="Disordered" evidence="1">
    <location>
        <begin position="455"/>
        <end position="475"/>
    </location>
</feature>
<keyword evidence="2" id="KW-1133">Transmembrane helix</keyword>
<keyword evidence="2" id="KW-0812">Transmembrane</keyword>
<comment type="caution">
    <text evidence="4">The sequence shown here is derived from an EMBL/GenBank/DDBJ whole genome shotgun (WGS) entry which is preliminary data.</text>
</comment>
<dbReference type="PANTHER" id="PTHR38165:SF1">
    <property type="entry name" value="GLUCANASE B"/>
    <property type="match status" value="1"/>
</dbReference>
<proteinExistence type="predicted"/>
<protein>
    <recommendedName>
        <fullName evidence="3">GH64 domain-containing protein</fullName>
    </recommendedName>
</protein>
<feature type="domain" description="GH64" evidence="3">
    <location>
        <begin position="36"/>
        <end position="396"/>
    </location>
</feature>
<dbReference type="Gene3D" id="2.60.110.10">
    <property type="entry name" value="Thaumatin"/>
    <property type="match status" value="1"/>
</dbReference>
<dbReference type="Proteomes" id="UP001283341">
    <property type="component" value="Unassembled WGS sequence"/>
</dbReference>
<feature type="compositionally biased region" description="Basic and acidic residues" evidence="1">
    <location>
        <begin position="460"/>
        <end position="475"/>
    </location>
</feature>
<evidence type="ECO:0000259" key="3">
    <source>
        <dbReference type="PROSITE" id="PS52006"/>
    </source>
</evidence>
<dbReference type="Pfam" id="PF16483">
    <property type="entry name" value="Glyco_hydro_64"/>
    <property type="match status" value="1"/>
</dbReference>
<evidence type="ECO:0000313" key="5">
    <source>
        <dbReference type="Proteomes" id="UP001283341"/>
    </source>
</evidence>
<dbReference type="PANTHER" id="PTHR38165">
    <property type="match status" value="1"/>
</dbReference>
<dbReference type="InterPro" id="IPR037398">
    <property type="entry name" value="Glyco_hydro_64_fam"/>
</dbReference>
<accession>A0AAE0HW62</accession>
<evidence type="ECO:0000256" key="2">
    <source>
        <dbReference type="SAM" id="Phobius"/>
    </source>
</evidence>
<name>A0AAE0HW62_9PEZI</name>
<keyword evidence="5" id="KW-1185">Reference proteome</keyword>
<dbReference type="PROSITE" id="PS52006">
    <property type="entry name" value="GH64"/>
    <property type="match status" value="1"/>
</dbReference>
<dbReference type="AlphaFoldDB" id="A0AAE0HW62"/>
<dbReference type="InterPro" id="IPR037176">
    <property type="entry name" value="Osmotin/thaumatin-like_sf"/>
</dbReference>
<keyword evidence="2" id="KW-0472">Membrane</keyword>
<dbReference type="Gene3D" id="3.30.920.50">
    <property type="entry name" value="Beta-1,3-glucanase, C-terminal domain"/>
    <property type="match status" value="1"/>
</dbReference>
<reference evidence="4" key="2">
    <citation type="submission" date="2023-06" db="EMBL/GenBank/DDBJ databases">
        <authorList>
            <consortium name="Lawrence Berkeley National Laboratory"/>
            <person name="Haridas S."/>
            <person name="Hensen N."/>
            <person name="Bonometti L."/>
            <person name="Westerberg I."/>
            <person name="Brannstrom I.O."/>
            <person name="Guillou S."/>
            <person name="Cros-Aarteil S."/>
            <person name="Calhoun S."/>
            <person name="Kuo A."/>
            <person name="Mondo S."/>
            <person name="Pangilinan J."/>
            <person name="Riley R."/>
            <person name="Labutti K."/>
            <person name="Andreopoulos B."/>
            <person name="Lipzen A."/>
            <person name="Chen C."/>
            <person name="Yanf M."/>
            <person name="Daum C."/>
            <person name="Ng V."/>
            <person name="Clum A."/>
            <person name="Steindorff A."/>
            <person name="Ohm R."/>
            <person name="Martin F."/>
            <person name="Silar P."/>
            <person name="Natvig D."/>
            <person name="Lalanne C."/>
            <person name="Gautier V."/>
            <person name="Ament-Velasquez S.L."/>
            <person name="Kruys A."/>
            <person name="Hutchinson M.I."/>
            <person name="Powell A.J."/>
            <person name="Barry K."/>
            <person name="Miller A.N."/>
            <person name="Grigoriev I.V."/>
            <person name="Debuchy R."/>
            <person name="Gladieux P."/>
            <person name="Thoren M.H."/>
            <person name="Johannesson H."/>
        </authorList>
    </citation>
    <scope>NUCLEOTIDE SEQUENCE</scope>
    <source>
        <strain evidence="4">CBS 118394</strain>
    </source>
</reference>
<evidence type="ECO:0000256" key="1">
    <source>
        <dbReference type="SAM" id="MobiDB-lite"/>
    </source>
</evidence>
<feature type="transmembrane region" description="Helical" evidence="2">
    <location>
        <begin position="560"/>
        <end position="582"/>
    </location>
</feature>
<reference evidence="4" key="1">
    <citation type="journal article" date="2023" name="Mol. Phylogenet. Evol.">
        <title>Genome-scale phylogeny and comparative genomics of the fungal order Sordariales.</title>
        <authorList>
            <person name="Hensen N."/>
            <person name="Bonometti L."/>
            <person name="Westerberg I."/>
            <person name="Brannstrom I.O."/>
            <person name="Guillou S."/>
            <person name="Cros-Aarteil S."/>
            <person name="Calhoun S."/>
            <person name="Haridas S."/>
            <person name="Kuo A."/>
            <person name="Mondo S."/>
            <person name="Pangilinan J."/>
            <person name="Riley R."/>
            <person name="LaButti K."/>
            <person name="Andreopoulos B."/>
            <person name="Lipzen A."/>
            <person name="Chen C."/>
            <person name="Yan M."/>
            <person name="Daum C."/>
            <person name="Ng V."/>
            <person name="Clum A."/>
            <person name="Steindorff A."/>
            <person name="Ohm R.A."/>
            <person name="Martin F."/>
            <person name="Silar P."/>
            <person name="Natvig D.O."/>
            <person name="Lalanne C."/>
            <person name="Gautier V."/>
            <person name="Ament-Velasquez S.L."/>
            <person name="Kruys A."/>
            <person name="Hutchinson M.I."/>
            <person name="Powell A.J."/>
            <person name="Barry K."/>
            <person name="Miller A.N."/>
            <person name="Grigoriev I.V."/>
            <person name="Debuchy R."/>
            <person name="Gladieux P."/>
            <person name="Hiltunen Thoren M."/>
            <person name="Johannesson H."/>
        </authorList>
    </citation>
    <scope>NUCLEOTIDE SEQUENCE</scope>
    <source>
        <strain evidence="4">CBS 118394</strain>
    </source>
</reference>
<dbReference type="CDD" id="cd09220">
    <property type="entry name" value="GH64-GluB-like"/>
    <property type="match status" value="1"/>
</dbReference>
<gene>
    <name evidence="4" type="ORF">B0H66DRAFT_365669</name>
</gene>
<evidence type="ECO:0000313" key="4">
    <source>
        <dbReference type="EMBL" id="KAK3313871.1"/>
    </source>
</evidence>
<dbReference type="InterPro" id="IPR042517">
    <property type="entry name" value="Glyco_hydro_64_N_2"/>
</dbReference>
<dbReference type="EMBL" id="JAUEDM010000007">
    <property type="protein sequence ID" value="KAK3313871.1"/>
    <property type="molecule type" value="Genomic_DNA"/>
</dbReference>
<dbReference type="InterPro" id="IPR032477">
    <property type="entry name" value="Glyco_hydro_64"/>
</dbReference>
<sequence>MSTIEDVLAIQSKYHILQAPSVTSSATKTNAFSTSATRPNLDIAIQNNTTSADVWAYVTGIDTNRNNAVFILQSDGVTPYYPTSPGSVGSPLQADAAIKLGGPGSFKKVRIPQIVGGRIWLVKDKKLTFLLNPGPALVEPSPTNPSDSNYELYWGFAELTFNDFQAFANITYVDFISVPVSLALLSDSGSTQFVPGFPANGLDGVCNELVAQNNRDRAGWDKLVVKQKATGKNLRALSPNAGIVMNQGLFDGYYQPYVNAVWQKYSSQPLTLNTQVQWGVLKGQVQNGKFVFGNVGAIPQPSAKDIFSCDTGAFAKYPQNTDEMGNIVTRLCAAFNRSTLLSNPNQPDGEKIANYYKESITNHYSRIVHAAHPDGKGYTFAYDDVAPNDDANVAGTVASGEPKLLVVSFGGPASIPAGARSVPVNLGDMARTGGHVSQMIGGRRMMRRGLESWTQMPDATSEHEEMSQVGTREESDLEKGMLRKMDAELARLPPPSTQVAVRRPIDVLIPASVRAKLEVAMERLGESAAYNKYAKPVLGVLGRLLVAVLSLSVRSLVSRVVLMALLVGCSFLLGFFGNGGFLHERLVLTGMSTDGPLANVMANGTASDGVVLHELGAQQ</sequence>